<keyword evidence="3" id="KW-1003">Cell membrane</keyword>
<dbReference type="CDD" id="cd06261">
    <property type="entry name" value="TM_PBP2"/>
    <property type="match status" value="1"/>
</dbReference>
<keyword evidence="4 7" id="KW-0812">Transmembrane</keyword>
<dbReference type="InterPro" id="IPR000515">
    <property type="entry name" value="MetI-like"/>
</dbReference>
<evidence type="ECO:0000256" key="6">
    <source>
        <dbReference type="ARBA" id="ARBA00023136"/>
    </source>
</evidence>
<evidence type="ECO:0000313" key="9">
    <source>
        <dbReference type="EMBL" id="CAA9248298.1"/>
    </source>
</evidence>
<dbReference type="EMBL" id="CADCTQ010000167">
    <property type="protein sequence ID" value="CAA9248298.1"/>
    <property type="molecule type" value="Genomic_DNA"/>
</dbReference>
<evidence type="ECO:0000256" key="2">
    <source>
        <dbReference type="ARBA" id="ARBA00022448"/>
    </source>
</evidence>
<keyword evidence="6 7" id="KW-0472">Membrane</keyword>
<feature type="transmembrane region" description="Helical" evidence="7">
    <location>
        <begin position="155"/>
        <end position="175"/>
    </location>
</feature>
<keyword evidence="5 7" id="KW-1133">Transmembrane helix</keyword>
<dbReference type="AlphaFoldDB" id="A0A6J4ICR1"/>
<feature type="transmembrane region" description="Helical" evidence="7">
    <location>
        <begin position="20"/>
        <end position="42"/>
    </location>
</feature>
<reference evidence="9" key="1">
    <citation type="submission" date="2020-02" db="EMBL/GenBank/DDBJ databases">
        <authorList>
            <person name="Meier V. D."/>
        </authorList>
    </citation>
    <scope>NUCLEOTIDE SEQUENCE</scope>
    <source>
        <strain evidence="9">AVDCRST_MAG56</strain>
    </source>
</reference>
<protein>
    <submittedName>
        <fullName evidence="9">Oligopeptide transport system permease protein OppC</fullName>
    </submittedName>
</protein>
<dbReference type="Pfam" id="PF00528">
    <property type="entry name" value="BPD_transp_1"/>
    <property type="match status" value="1"/>
</dbReference>
<comment type="subcellular location">
    <subcellularLocation>
        <location evidence="1 7">Cell membrane</location>
        <topology evidence="1 7">Multi-pass membrane protein</topology>
    </subcellularLocation>
</comment>
<dbReference type="PANTHER" id="PTHR43386:SF1">
    <property type="entry name" value="D,D-DIPEPTIDE TRANSPORT SYSTEM PERMEASE PROTEIN DDPC-RELATED"/>
    <property type="match status" value="1"/>
</dbReference>
<dbReference type="GO" id="GO:0005886">
    <property type="term" value="C:plasma membrane"/>
    <property type="evidence" value="ECO:0007669"/>
    <property type="project" value="UniProtKB-SubCell"/>
</dbReference>
<evidence type="ECO:0000256" key="1">
    <source>
        <dbReference type="ARBA" id="ARBA00004651"/>
    </source>
</evidence>
<evidence type="ECO:0000256" key="7">
    <source>
        <dbReference type="RuleBase" id="RU363032"/>
    </source>
</evidence>
<sequence>MGTALGATAGFFGGRADAFIGWLMTVVWSVPGIMLVIAISMALQSRGLWVTFVAVGLTSWVEIARVVRGQIIGIRQKLYVEAARALGMRNGQIIWRHILPNILGPVIVIASSNLASAILTEAGLSFLGLGVQPPMPSWGSMINEGFAAIGSENSWHLVLLPSSCISMIVLAFNLLGNGLRDAYDPTTLLKQA</sequence>
<dbReference type="PROSITE" id="PS50928">
    <property type="entry name" value="ABC_TM1"/>
    <property type="match status" value="1"/>
</dbReference>
<gene>
    <name evidence="9" type="ORF">AVDCRST_MAG56-1804</name>
</gene>
<evidence type="ECO:0000256" key="3">
    <source>
        <dbReference type="ARBA" id="ARBA00022475"/>
    </source>
</evidence>
<feature type="transmembrane region" description="Helical" evidence="7">
    <location>
        <begin position="98"/>
        <end position="119"/>
    </location>
</feature>
<feature type="domain" description="ABC transmembrane type-1" evidence="8">
    <location>
        <begin position="1"/>
        <end position="176"/>
    </location>
</feature>
<dbReference type="InterPro" id="IPR050366">
    <property type="entry name" value="BP-dependent_transpt_permease"/>
</dbReference>
<evidence type="ECO:0000256" key="5">
    <source>
        <dbReference type="ARBA" id="ARBA00022989"/>
    </source>
</evidence>
<dbReference type="GO" id="GO:0055085">
    <property type="term" value="P:transmembrane transport"/>
    <property type="evidence" value="ECO:0007669"/>
    <property type="project" value="InterPro"/>
</dbReference>
<evidence type="ECO:0000259" key="8">
    <source>
        <dbReference type="PROSITE" id="PS50928"/>
    </source>
</evidence>
<organism evidence="9">
    <name type="scientific">uncultured Cytophagales bacterium</name>
    <dbReference type="NCBI Taxonomy" id="158755"/>
    <lineage>
        <taxon>Bacteria</taxon>
        <taxon>Pseudomonadati</taxon>
        <taxon>Bacteroidota</taxon>
        <taxon>Sphingobacteriia</taxon>
        <taxon>Sphingobacteriales</taxon>
        <taxon>environmental samples</taxon>
    </lineage>
</organism>
<name>A0A6J4ICR1_9SPHI</name>
<accession>A0A6J4ICR1</accession>
<proteinExistence type="inferred from homology"/>
<dbReference type="Gene3D" id="1.10.3720.10">
    <property type="entry name" value="MetI-like"/>
    <property type="match status" value="1"/>
</dbReference>
<feature type="transmembrane region" description="Helical" evidence="7">
    <location>
        <begin position="48"/>
        <end position="67"/>
    </location>
</feature>
<evidence type="ECO:0000256" key="4">
    <source>
        <dbReference type="ARBA" id="ARBA00022692"/>
    </source>
</evidence>
<comment type="similarity">
    <text evidence="7">Belongs to the binding-protein-dependent transport system permease family.</text>
</comment>
<dbReference type="SUPFAM" id="SSF161098">
    <property type="entry name" value="MetI-like"/>
    <property type="match status" value="1"/>
</dbReference>
<dbReference type="InterPro" id="IPR035906">
    <property type="entry name" value="MetI-like_sf"/>
</dbReference>
<dbReference type="PANTHER" id="PTHR43386">
    <property type="entry name" value="OLIGOPEPTIDE TRANSPORT SYSTEM PERMEASE PROTEIN APPC"/>
    <property type="match status" value="1"/>
</dbReference>
<keyword evidence="2 7" id="KW-0813">Transport</keyword>